<dbReference type="InterPro" id="IPR004007">
    <property type="entry name" value="DhaL_dom"/>
</dbReference>
<keyword evidence="5" id="KW-1185">Reference proteome</keyword>
<evidence type="ECO:0000313" key="5">
    <source>
        <dbReference type="Proteomes" id="UP000515512"/>
    </source>
</evidence>
<dbReference type="AlphaFoldDB" id="A0A7D6VAQ9"/>
<evidence type="ECO:0000256" key="2">
    <source>
        <dbReference type="ARBA" id="ARBA00022777"/>
    </source>
</evidence>
<organism evidence="4 5">
    <name type="scientific">Nocardia huaxiensis</name>
    <dbReference type="NCBI Taxonomy" id="2755382"/>
    <lineage>
        <taxon>Bacteria</taxon>
        <taxon>Bacillati</taxon>
        <taxon>Actinomycetota</taxon>
        <taxon>Actinomycetes</taxon>
        <taxon>Mycobacteriales</taxon>
        <taxon>Nocardiaceae</taxon>
        <taxon>Nocardia</taxon>
    </lineage>
</organism>
<accession>A0A7D6VAQ9</accession>
<proteinExistence type="predicted"/>
<dbReference type="GO" id="GO:0005829">
    <property type="term" value="C:cytosol"/>
    <property type="evidence" value="ECO:0007669"/>
    <property type="project" value="TreeGrafter"/>
</dbReference>
<dbReference type="PANTHER" id="PTHR28629">
    <property type="entry name" value="TRIOKINASE/FMN CYCLASE"/>
    <property type="match status" value="1"/>
</dbReference>
<dbReference type="EMBL" id="CP059399">
    <property type="protein sequence ID" value="QLY30954.1"/>
    <property type="molecule type" value="Genomic_DNA"/>
</dbReference>
<protein>
    <submittedName>
        <fullName evidence="4">Dihydroxyacetone kinase subunit L</fullName>
    </submittedName>
</protein>
<evidence type="ECO:0000256" key="1">
    <source>
        <dbReference type="ARBA" id="ARBA00022679"/>
    </source>
</evidence>
<keyword evidence="2 4" id="KW-0418">Kinase</keyword>
<feature type="domain" description="DhaL" evidence="3">
    <location>
        <begin position="4"/>
        <end position="202"/>
    </location>
</feature>
<dbReference type="NCBIfam" id="TIGR02365">
    <property type="entry name" value="dha_L_ycgS"/>
    <property type="match status" value="1"/>
</dbReference>
<reference evidence="4 5" key="1">
    <citation type="submission" date="2020-07" db="EMBL/GenBank/DDBJ databases">
        <authorList>
            <person name="Zhuang K."/>
            <person name="Ran Y."/>
        </authorList>
    </citation>
    <scope>NUCLEOTIDE SEQUENCE [LARGE SCALE GENOMIC DNA]</scope>
    <source>
        <strain evidence="4 5">WCH-YHL-001</strain>
    </source>
</reference>
<name>A0A7D6VAQ9_9NOCA</name>
<gene>
    <name evidence="4" type="primary">dhaL</name>
    <name evidence="4" type="ORF">H0264_00660</name>
</gene>
<dbReference type="GO" id="GO:0004371">
    <property type="term" value="F:glycerone kinase activity"/>
    <property type="evidence" value="ECO:0007669"/>
    <property type="project" value="InterPro"/>
</dbReference>
<dbReference type="RefSeq" id="WP_181582152.1">
    <property type="nucleotide sequence ID" value="NZ_CP059399.1"/>
</dbReference>
<keyword evidence="1" id="KW-0808">Transferase</keyword>
<dbReference type="InterPro" id="IPR050861">
    <property type="entry name" value="Dihydroxyacetone_Kinase"/>
</dbReference>
<dbReference type="SUPFAM" id="SSF101473">
    <property type="entry name" value="DhaL-like"/>
    <property type="match status" value="1"/>
</dbReference>
<dbReference type="PROSITE" id="PS51480">
    <property type="entry name" value="DHAL"/>
    <property type="match status" value="1"/>
</dbReference>
<dbReference type="Gene3D" id="1.25.40.340">
    <property type="match status" value="1"/>
</dbReference>
<dbReference type="SMART" id="SM01120">
    <property type="entry name" value="Dak2"/>
    <property type="match status" value="1"/>
</dbReference>
<dbReference type="GO" id="GO:0019563">
    <property type="term" value="P:glycerol catabolic process"/>
    <property type="evidence" value="ECO:0007669"/>
    <property type="project" value="TreeGrafter"/>
</dbReference>
<sequence length="205" mass="20860">MTAIDAAAWIRAFAALVTERIAELTALDSAIGDADHGANMKRGLDAAVAALQDSTASGPAAICKQTGTVLVSTVGGASGPLYGTFFLRCAPMLENGTDIATFAKAFRTGVEAVAERGKAVPGDKTMIDALLPAADCLDKQVAVGSSPVTALEASVAAADKGRRATQPLQARKGRASYLGERSIGHIDPGAASAVLLVRAARQALR</sequence>
<dbReference type="FunFam" id="1.25.40.340:FF:000002">
    <property type="entry name" value="Dihydroxyacetone kinase, L subunit"/>
    <property type="match status" value="1"/>
</dbReference>
<dbReference type="KEGG" id="nhu:H0264_00660"/>
<dbReference type="Proteomes" id="UP000515512">
    <property type="component" value="Chromosome"/>
</dbReference>
<evidence type="ECO:0000259" key="3">
    <source>
        <dbReference type="PROSITE" id="PS51480"/>
    </source>
</evidence>
<dbReference type="PANTHER" id="PTHR28629:SF4">
    <property type="entry name" value="TRIOKINASE_FMN CYCLASE"/>
    <property type="match status" value="1"/>
</dbReference>
<dbReference type="Pfam" id="PF02734">
    <property type="entry name" value="Dak2"/>
    <property type="match status" value="1"/>
</dbReference>
<evidence type="ECO:0000313" key="4">
    <source>
        <dbReference type="EMBL" id="QLY30954.1"/>
    </source>
</evidence>
<dbReference type="InterPro" id="IPR012737">
    <property type="entry name" value="DhaK_L_YcgS"/>
</dbReference>
<dbReference type="InterPro" id="IPR036117">
    <property type="entry name" value="DhaL_dom_sf"/>
</dbReference>